<dbReference type="Proteomes" id="UP000664578">
    <property type="component" value="Unassembled WGS sequence"/>
</dbReference>
<feature type="transmembrane region" description="Helical" evidence="1">
    <location>
        <begin position="276"/>
        <end position="308"/>
    </location>
</feature>
<organism evidence="2 3">
    <name type="scientific">Priestia flexa</name>
    <dbReference type="NCBI Taxonomy" id="86664"/>
    <lineage>
        <taxon>Bacteria</taxon>
        <taxon>Bacillati</taxon>
        <taxon>Bacillota</taxon>
        <taxon>Bacilli</taxon>
        <taxon>Bacillales</taxon>
        <taxon>Bacillaceae</taxon>
        <taxon>Priestia</taxon>
    </lineage>
</organism>
<gene>
    <name evidence="2" type="ORF">JF537_17720</name>
</gene>
<feature type="transmembrane region" description="Helical" evidence="1">
    <location>
        <begin position="87"/>
        <end position="109"/>
    </location>
</feature>
<feature type="transmembrane region" description="Helical" evidence="1">
    <location>
        <begin position="61"/>
        <end position="81"/>
    </location>
</feature>
<feature type="transmembrane region" description="Helical" evidence="1">
    <location>
        <begin position="7"/>
        <end position="25"/>
    </location>
</feature>
<feature type="transmembrane region" description="Helical" evidence="1">
    <location>
        <begin position="130"/>
        <end position="151"/>
    </location>
</feature>
<feature type="transmembrane region" description="Helical" evidence="1">
    <location>
        <begin position="194"/>
        <end position="213"/>
    </location>
</feature>
<dbReference type="InterPro" id="IPR046062">
    <property type="entry name" value="DUF6020"/>
</dbReference>
<accession>A0A8I1SPD9</accession>
<evidence type="ECO:0000313" key="3">
    <source>
        <dbReference type="Proteomes" id="UP000664578"/>
    </source>
</evidence>
<feature type="transmembrane region" description="Helical" evidence="1">
    <location>
        <begin position="543"/>
        <end position="560"/>
    </location>
</feature>
<sequence length="570" mass="65793">MTVNKKPILYLIATAFALIGIFIGAPDGVSFSSVFMLLVLVGISSIFIYKNRAYASFTSIQWLLIIAVSFIIQFSLLSNLHMTASTIFNFILYILGRWVIALGFVIACATTFKAHFNPDSSVDYPNKYKWIIGICILAMSAFYWLAFFPGGMTPDSLAQWEQAHTREFNDWHPIMITWLIMILTQIWDHPGMITIVQILVVSSIYLYTFHFLIKKQVPPIVLGILTLLVLLIPSFLIFSIVIWKDILYSAFLLFFTVNIARVYLSNGAFIQSKYGIFMLLLSSFGVAFFRHNGFPVFVITFLCLIVLFRKYWKRLVPLFLVIFILQRIITGPVFNWLDVKPSDPNEALSIPTQQIANIIVNDGEMSKSEREYFNNVLPIELWKEKYNPYKSDPIKFTWEYYDREFIFQDLGLYFKNYMSIVIKNPYLAMEGFLKQTALVWQTTPFEDGYTDTYVTNVYYGNKFGLENTVVSPLITNTAKAYLEFFKSPSLFFLWKPAFYHCVILLFSLFFIARKGITSSIVLFPWLLNTLSVLAALPAQDFRYLLASVFVSFFFVGLAFVRKGEEERGQF</sequence>
<keyword evidence="1" id="KW-1133">Transmembrane helix</keyword>
<feature type="transmembrane region" description="Helical" evidence="1">
    <location>
        <begin position="31"/>
        <end position="49"/>
    </location>
</feature>
<protein>
    <submittedName>
        <fullName evidence="2">Uncharacterized protein</fullName>
    </submittedName>
</protein>
<feature type="transmembrane region" description="Helical" evidence="1">
    <location>
        <begin position="246"/>
        <end position="264"/>
    </location>
</feature>
<proteinExistence type="predicted"/>
<reference evidence="2" key="1">
    <citation type="submission" date="2020-12" db="EMBL/GenBank/DDBJ databases">
        <title>PHA producing bacteria isolated from mangrove.</title>
        <authorList>
            <person name="Zheng W."/>
            <person name="Yu S."/>
            <person name="Huang Y."/>
        </authorList>
    </citation>
    <scope>NUCLEOTIDE SEQUENCE</scope>
    <source>
        <strain evidence="2">GN22-4</strain>
    </source>
</reference>
<evidence type="ECO:0000256" key="1">
    <source>
        <dbReference type="SAM" id="Phobius"/>
    </source>
</evidence>
<keyword evidence="1" id="KW-0812">Transmembrane</keyword>
<feature type="transmembrane region" description="Helical" evidence="1">
    <location>
        <begin position="219"/>
        <end position="239"/>
    </location>
</feature>
<name>A0A8I1SPD9_9BACI</name>
<feature type="transmembrane region" description="Helical" evidence="1">
    <location>
        <begin position="519"/>
        <end position="537"/>
    </location>
</feature>
<dbReference type="EMBL" id="JAEMWV010000010">
    <property type="protein sequence ID" value="MBN8253414.1"/>
    <property type="molecule type" value="Genomic_DNA"/>
</dbReference>
<comment type="caution">
    <text evidence="2">The sequence shown here is derived from an EMBL/GenBank/DDBJ whole genome shotgun (WGS) entry which is preliminary data.</text>
</comment>
<feature type="transmembrane region" description="Helical" evidence="1">
    <location>
        <begin position="491"/>
        <end position="512"/>
    </location>
</feature>
<dbReference type="AlphaFoldDB" id="A0A8I1SPD9"/>
<dbReference type="Pfam" id="PF19484">
    <property type="entry name" value="DUF6020"/>
    <property type="match status" value="1"/>
</dbReference>
<feature type="transmembrane region" description="Helical" evidence="1">
    <location>
        <begin position="315"/>
        <end position="337"/>
    </location>
</feature>
<keyword evidence="1" id="KW-0472">Membrane</keyword>
<evidence type="ECO:0000313" key="2">
    <source>
        <dbReference type="EMBL" id="MBN8253414.1"/>
    </source>
</evidence>